<comment type="caution">
    <text evidence="2">The sequence shown here is derived from an EMBL/GenBank/DDBJ whole genome shotgun (WGS) entry which is preliminary data.</text>
</comment>
<evidence type="ECO:0000313" key="2">
    <source>
        <dbReference type="EMBL" id="HII74184.1"/>
    </source>
</evidence>
<evidence type="ECO:0008006" key="4">
    <source>
        <dbReference type="Google" id="ProtNLM"/>
    </source>
</evidence>
<protein>
    <recommendedName>
        <fullName evidence="4">VapB-type antitoxin</fullName>
    </recommendedName>
</protein>
<reference evidence="2" key="1">
    <citation type="journal article" date="2020" name="bioRxiv">
        <title>A rank-normalized archaeal taxonomy based on genome phylogeny resolves widespread incomplete and uneven classifications.</title>
        <authorList>
            <person name="Rinke C."/>
            <person name="Chuvochina M."/>
            <person name="Mussig A.J."/>
            <person name="Chaumeil P.-A."/>
            <person name="Waite D.W."/>
            <person name="Whitman W.B."/>
            <person name="Parks D.H."/>
            <person name="Hugenholtz P."/>
        </authorList>
    </citation>
    <scope>NUCLEOTIDE SEQUENCE</scope>
    <source>
        <strain evidence="2">UBA8838</strain>
    </source>
</reference>
<proteinExistence type="predicted"/>
<dbReference type="RefSeq" id="WP_010979989.1">
    <property type="nucleotide sequence ID" value="NZ_BAABQO010000026.1"/>
</dbReference>
<dbReference type="OMA" id="MSDWVTV"/>
<dbReference type="InterPro" id="IPR009956">
    <property type="entry name" value="Post-segregation_anti-tox_CcdA"/>
</dbReference>
<gene>
    <name evidence="2" type="ORF">HA332_07360</name>
</gene>
<evidence type="ECO:0000313" key="3">
    <source>
        <dbReference type="Proteomes" id="UP000646844"/>
    </source>
</evidence>
<dbReference type="Proteomes" id="UP000646844">
    <property type="component" value="Unassembled WGS sequence"/>
</dbReference>
<keyword evidence="1" id="KW-1277">Toxin-antitoxin system</keyword>
<name>A0A832TE05_9CREN</name>
<evidence type="ECO:0000256" key="1">
    <source>
        <dbReference type="ARBA" id="ARBA00022649"/>
    </source>
</evidence>
<dbReference type="Pfam" id="PF07362">
    <property type="entry name" value="CcdA"/>
    <property type="match status" value="1"/>
</dbReference>
<accession>A0A832TE05</accession>
<dbReference type="GeneID" id="1459978"/>
<dbReference type="EMBL" id="DUJO01000032">
    <property type="protein sequence ID" value="HII74184.1"/>
    <property type="molecule type" value="Genomic_DNA"/>
</dbReference>
<sequence>MSDWVTVSTKIRREVWEKAKAYNINIGETLRKALEEEVKRREEEETRRLLDLASEEVKKIPSEEIVEEIRKWRRER</sequence>
<dbReference type="AlphaFoldDB" id="A0A832TE05"/>
<organism evidence="2 3">
    <name type="scientific">Sulfurisphaera tokodaii</name>
    <dbReference type="NCBI Taxonomy" id="111955"/>
    <lineage>
        <taxon>Archaea</taxon>
        <taxon>Thermoproteota</taxon>
        <taxon>Thermoprotei</taxon>
        <taxon>Sulfolobales</taxon>
        <taxon>Sulfolobaceae</taxon>
        <taxon>Sulfurisphaera</taxon>
    </lineage>
</organism>